<dbReference type="NCBIfam" id="NF009397">
    <property type="entry name" value="PRK12758.1"/>
    <property type="match status" value="1"/>
</dbReference>
<gene>
    <name evidence="8" type="ORF">HNP38_000995</name>
</gene>
<comment type="caution">
    <text evidence="8">The sequence shown here is derived from an EMBL/GenBank/DDBJ whole genome shotgun (WGS) entry which is preliminary data.</text>
</comment>
<dbReference type="InterPro" id="IPR013757">
    <property type="entry name" value="Topo_IIA_A_a_sf"/>
</dbReference>
<dbReference type="GO" id="GO:0003918">
    <property type="term" value="F:DNA topoisomerase type II (double strand cut, ATP-hydrolyzing) activity"/>
    <property type="evidence" value="ECO:0007669"/>
    <property type="project" value="UniProtKB-EC"/>
</dbReference>
<dbReference type="GO" id="GO:0005737">
    <property type="term" value="C:cytoplasm"/>
    <property type="evidence" value="ECO:0007669"/>
    <property type="project" value="TreeGrafter"/>
</dbReference>
<dbReference type="PANTHER" id="PTHR43493:SF5">
    <property type="entry name" value="DNA GYRASE SUBUNIT A, CHLOROPLASTIC_MITOCHONDRIAL"/>
    <property type="match status" value="1"/>
</dbReference>
<dbReference type="AlphaFoldDB" id="A0A840KDU9"/>
<accession>A0A840KDU9</accession>
<evidence type="ECO:0000256" key="5">
    <source>
        <dbReference type="ARBA" id="ARBA00023235"/>
    </source>
</evidence>
<dbReference type="GO" id="GO:0003677">
    <property type="term" value="F:DNA binding"/>
    <property type="evidence" value="ECO:0007669"/>
    <property type="project" value="UniProtKB-UniRule"/>
</dbReference>
<dbReference type="GO" id="GO:0006265">
    <property type="term" value="P:DNA topological change"/>
    <property type="evidence" value="ECO:0007669"/>
    <property type="project" value="UniProtKB-UniRule"/>
</dbReference>
<evidence type="ECO:0000259" key="7">
    <source>
        <dbReference type="PROSITE" id="PS52040"/>
    </source>
</evidence>
<evidence type="ECO:0000256" key="1">
    <source>
        <dbReference type="ARBA" id="ARBA00000185"/>
    </source>
</evidence>
<sequence length="865" mass="98538">MMTEEHSHEGESLKKVSGLYKDWFLDYASYVILDRAIPSVYDGFKPVQRRIMHSMRELEDGRYNKVANIVGNTMKYHPHGDASITDAMVQIGQKELLIDTQGNWGNVYTGDSAAAARYIEARLTPFALEVVFNPKTTEWAKSYDGRNNEPIDLPVKFPLLLAQGVEGIGVGLSTKILPHNFNELINASVAYLKGKKFELFPDFLTAGYLDVTEYNDGHRGGKVRARARISQQDKHTLVISELPFSKTTSDLIDSILKANEKGKIKIKKIEDNTSDKVEILVHLHNEVSPDKTIDALYAFTDCQVTISPNACVIVGDKPMFLNVSEILRMNTDHTVSLLKKELEIELHELQESWHFSSLERIFIENRIYHDIEEVKTWEDVLKTIDEGLKPHTGHLLRAVTEEDILKLTEIRIKRISRFDLDKFKENIAALEGKIEQVKHHLAHLIAYAIDYYLNIQKKYGKGKERKTELRIFDTIDATKVAVANEKFYANFEEGFIGTSLKKDQYLFDCSDIDDIITFRKDGSMKVVKVEAKTFIGKDILHVAVWKKNDKRTVYNMIYREGKEGPYYMKRFSVTGVTRNTDYPLASDKKGSEMLYFSANPNGEAETVTVLLKPNPRIRKNKMDVDFSELAIKGRDSKGNLVTKYAVKKVDMKEEGVSTLAPRKIWFDDTVRRLNADARGTLLGSFKGDDKILTINSNGEAKLITFDLGNRFDDEYLILEKWKPEQPITCIYYDGEKEIYFIKRFLLENTTNAQTFMPSEHSKSFIENVIVADGSTAEIIFAKDKGKERDPETVNIDEFIAVKGIKAIGNQFTKFKVKAINITVPEPEENEGFDEVEHTEGHISFIDHDMDEGVIGDLFEGDGNEN</sequence>
<keyword evidence="3 6" id="KW-0799">Topoisomerase</keyword>
<dbReference type="Pfam" id="PF00521">
    <property type="entry name" value="DNA_topoisoIV"/>
    <property type="match status" value="1"/>
</dbReference>
<dbReference type="RefSeq" id="WP_184185369.1">
    <property type="nucleotide sequence ID" value="NZ_JACHLE010000001.1"/>
</dbReference>
<dbReference type="EC" id="5.99.1.-" evidence="8"/>
<dbReference type="PROSITE" id="PS52040">
    <property type="entry name" value="TOPO_IIA"/>
    <property type="match status" value="1"/>
</dbReference>
<evidence type="ECO:0000313" key="9">
    <source>
        <dbReference type="Proteomes" id="UP000592180"/>
    </source>
</evidence>
<keyword evidence="5 6" id="KW-0413">Isomerase</keyword>
<evidence type="ECO:0000256" key="6">
    <source>
        <dbReference type="PROSITE-ProRule" id="PRU01384"/>
    </source>
</evidence>
<evidence type="ECO:0000256" key="3">
    <source>
        <dbReference type="ARBA" id="ARBA00023029"/>
    </source>
</evidence>
<dbReference type="Gene3D" id="1.10.268.10">
    <property type="entry name" value="Topoisomerase, domain 3"/>
    <property type="match status" value="1"/>
</dbReference>
<dbReference type="GO" id="GO:0009330">
    <property type="term" value="C:DNA topoisomerase type II (double strand cut, ATP-hydrolyzing) complex"/>
    <property type="evidence" value="ECO:0007669"/>
    <property type="project" value="TreeGrafter"/>
</dbReference>
<dbReference type="Proteomes" id="UP000592180">
    <property type="component" value="Unassembled WGS sequence"/>
</dbReference>
<proteinExistence type="inferred from homology"/>
<comment type="similarity">
    <text evidence="2">Belongs to the type II topoisomerase GyrA/ParC subunit family.</text>
</comment>
<evidence type="ECO:0000256" key="4">
    <source>
        <dbReference type="ARBA" id="ARBA00023125"/>
    </source>
</evidence>
<dbReference type="Gene3D" id="3.90.199.10">
    <property type="entry name" value="Topoisomerase II, domain 5"/>
    <property type="match status" value="1"/>
</dbReference>
<dbReference type="NCBIfam" id="NF007209">
    <property type="entry name" value="PRK09631.1"/>
    <property type="match status" value="1"/>
</dbReference>
<protein>
    <submittedName>
        <fullName evidence="8">Topoisomerase-4 subunit A</fullName>
        <ecNumber evidence="8">5.99.1.-</ecNumber>
    </submittedName>
</protein>
<dbReference type="PANTHER" id="PTHR43493">
    <property type="entry name" value="DNA GYRASE/TOPOISOMERASE SUBUNIT A"/>
    <property type="match status" value="1"/>
</dbReference>
<dbReference type="SMART" id="SM00434">
    <property type="entry name" value="TOP4c"/>
    <property type="match status" value="1"/>
</dbReference>
<name>A0A840KDU9_9FLAO</name>
<dbReference type="InterPro" id="IPR013758">
    <property type="entry name" value="Topo_IIA_A/C_ab"/>
</dbReference>
<evidence type="ECO:0000256" key="2">
    <source>
        <dbReference type="ARBA" id="ARBA00008263"/>
    </source>
</evidence>
<feature type="active site" description="O-(5'-phospho-DNA)-tyrosine intermediate" evidence="6">
    <location>
        <position position="118"/>
    </location>
</feature>
<feature type="domain" description="Topo IIA-type catalytic" evidence="7">
    <location>
        <begin position="37"/>
        <end position="485"/>
    </location>
</feature>
<keyword evidence="9" id="KW-1185">Reference proteome</keyword>
<dbReference type="GO" id="GO:0005524">
    <property type="term" value="F:ATP binding"/>
    <property type="evidence" value="ECO:0007669"/>
    <property type="project" value="InterPro"/>
</dbReference>
<dbReference type="SUPFAM" id="SSF56719">
    <property type="entry name" value="Type II DNA topoisomerase"/>
    <property type="match status" value="1"/>
</dbReference>
<dbReference type="InterPro" id="IPR002205">
    <property type="entry name" value="Topo_IIA_dom_A"/>
</dbReference>
<organism evidence="8 9">
    <name type="scientific">Chryseobacterium defluvii</name>
    <dbReference type="NCBI Taxonomy" id="160396"/>
    <lineage>
        <taxon>Bacteria</taxon>
        <taxon>Pseudomonadati</taxon>
        <taxon>Bacteroidota</taxon>
        <taxon>Flavobacteriia</taxon>
        <taxon>Flavobacteriales</taxon>
        <taxon>Weeksellaceae</taxon>
        <taxon>Chryseobacterium group</taxon>
        <taxon>Chryseobacterium</taxon>
    </lineage>
</organism>
<reference evidence="8 9" key="1">
    <citation type="submission" date="2020-08" db="EMBL/GenBank/DDBJ databases">
        <title>Functional genomics of gut bacteria from endangered species of beetles.</title>
        <authorList>
            <person name="Carlos-Shanley C."/>
        </authorList>
    </citation>
    <scope>NUCLEOTIDE SEQUENCE [LARGE SCALE GENOMIC DNA]</scope>
    <source>
        <strain evidence="8 9">S00151</strain>
    </source>
</reference>
<dbReference type="InterPro" id="IPR013760">
    <property type="entry name" value="Topo_IIA-like_dom_sf"/>
</dbReference>
<dbReference type="Gene3D" id="3.30.1360.40">
    <property type="match status" value="1"/>
</dbReference>
<dbReference type="EMBL" id="JACHLE010000001">
    <property type="protein sequence ID" value="MBB4805723.1"/>
    <property type="molecule type" value="Genomic_DNA"/>
</dbReference>
<evidence type="ECO:0000313" key="8">
    <source>
        <dbReference type="EMBL" id="MBB4805723.1"/>
    </source>
</evidence>
<keyword evidence="4 6" id="KW-0238">DNA-binding</keyword>
<dbReference type="InterPro" id="IPR050220">
    <property type="entry name" value="Type_II_DNA_Topoisomerases"/>
</dbReference>
<comment type="catalytic activity">
    <reaction evidence="1 6">
        <text>ATP-dependent breakage, passage and rejoining of double-stranded DNA.</text>
        <dbReference type="EC" id="5.6.2.2"/>
    </reaction>
</comment>